<comment type="similarity">
    <text evidence="2">Belongs to the periplasmic pilus chaperone family.</text>
</comment>
<comment type="caution">
    <text evidence="9">The sequence shown here is derived from an EMBL/GenBank/DDBJ whole genome shotgun (WGS) entry which is preliminary data.</text>
</comment>
<evidence type="ECO:0000256" key="4">
    <source>
        <dbReference type="ARBA" id="ARBA00022764"/>
    </source>
</evidence>
<dbReference type="InterPro" id="IPR050643">
    <property type="entry name" value="Periplasmic_pilus_chap"/>
</dbReference>
<comment type="subcellular location">
    <subcellularLocation>
        <location evidence="1">Periplasm</location>
    </subcellularLocation>
</comment>
<reference evidence="10" key="1">
    <citation type="submission" date="2023-07" db="EMBL/GenBank/DDBJ databases">
        <title>Genome sequence of Stenotrophomonas sp. Alg010 isolated from Sargassum waste.</title>
        <authorList>
            <person name="Mohapatra"/>
            <person name="B.R."/>
        </authorList>
    </citation>
    <scope>NUCLEOTIDE SEQUENCE [LARGE SCALE GENOMIC DNA]</scope>
    <source>
        <strain evidence="10">Alg010</strain>
    </source>
</reference>
<dbReference type="Pfam" id="PF02753">
    <property type="entry name" value="PapD_C"/>
    <property type="match status" value="1"/>
</dbReference>
<keyword evidence="10" id="KW-1185">Reference proteome</keyword>
<accession>A0ABQ6QDR7</accession>
<evidence type="ECO:0000256" key="6">
    <source>
        <dbReference type="SAM" id="SignalP"/>
    </source>
</evidence>
<dbReference type="PANTHER" id="PTHR30251:SF2">
    <property type="entry name" value="FIMBRIAL CHAPERONE YADV-RELATED"/>
    <property type="match status" value="1"/>
</dbReference>
<evidence type="ECO:0000259" key="8">
    <source>
        <dbReference type="Pfam" id="PF02753"/>
    </source>
</evidence>
<dbReference type="Proteomes" id="UP001306668">
    <property type="component" value="Unassembled WGS sequence"/>
</dbReference>
<keyword evidence="4" id="KW-0574">Periplasm</keyword>
<sequence length="243" mass="26325">MRHLVLIAVVTLATTVPAARADLRVGATRVVQHAADPAPASVRIRNIGTRPSLVQAWIDEGDAHGNAPIEQLRTAYIVTPPVFRLDEGRTRDVQVRAADTRALPADRESLLWINLLDLPTRSGKDAPLDIAMRWRLKLFHRPAGLPGSAIDAPGQLQWRLLAKEGQMQLRADNPSPYFVSLAELSLGTTRVALEAGRAQIPPKGSWVVGVAAAAAETAGPLPLRFIWLDDDGLDHEAQAVIQP</sequence>
<dbReference type="InterPro" id="IPR001829">
    <property type="entry name" value="Pili_assmbl_chaperone_bac"/>
</dbReference>
<dbReference type="InterPro" id="IPR036316">
    <property type="entry name" value="Pili_assmbl_chap_C_dom_sf"/>
</dbReference>
<dbReference type="InterPro" id="IPR013783">
    <property type="entry name" value="Ig-like_fold"/>
</dbReference>
<protein>
    <recommendedName>
        <fullName evidence="11">Molecular chaperone</fullName>
    </recommendedName>
</protein>
<evidence type="ECO:0000256" key="2">
    <source>
        <dbReference type="ARBA" id="ARBA00007399"/>
    </source>
</evidence>
<dbReference type="InterPro" id="IPR016148">
    <property type="entry name" value="Pili_assmbl_chaperone_C"/>
</dbReference>
<feature type="domain" description="Pili assembly chaperone C-terminal" evidence="8">
    <location>
        <begin position="172"/>
        <end position="232"/>
    </location>
</feature>
<keyword evidence="3 6" id="KW-0732">Signal</keyword>
<dbReference type="EMBL" id="BTRJ01000026">
    <property type="protein sequence ID" value="GMR28322.1"/>
    <property type="molecule type" value="Genomic_DNA"/>
</dbReference>
<evidence type="ECO:0000313" key="9">
    <source>
        <dbReference type="EMBL" id="GMR28322.1"/>
    </source>
</evidence>
<evidence type="ECO:0000259" key="7">
    <source>
        <dbReference type="Pfam" id="PF00345"/>
    </source>
</evidence>
<feature type="domain" description="Pili assembly chaperone N-terminal" evidence="7">
    <location>
        <begin position="23"/>
        <end position="145"/>
    </location>
</feature>
<dbReference type="Gene3D" id="2.60.40.10">
    <property type="entry name" value="Immunoglobulins"/>
    <property type="match status" value="2"/>
</dbReference>
<dbReference type="Pfam" id="PF00345">
    <property type="entry name" value="PapD_N"/>
    <property type="match status" value="1"/>
</dbReference>
<dbReference type="InterPro" id="IPR008962">
    <property type="entry name" value="PapD-like_sf"/>
</dbReference>
<name>A0ABQ6QDR7_9GAMM</name>
<dbReference type="SUPFAM" id="SSF49584">
    <property type="entry name" value="Periplasmic chaperone C-domain"/>
    <property type="match status" value="1"/>
</dbReference>
<dbReference type="PRINTS" id="PR00969">
    <property type="entry name" value="CHAPERONPILI"/>
</dbReference>
<evidence type="ECO:0000256" key="5">
    <source>
        <dbReference type="ARBA" id="ARBA00023186"/>
    </source>
</evidence>
<feature type="chain" id="PRO_5046142225" description="Molecular chaperone" evidence="6">
    <location>
        <begin position="22"/>
        <end position="243"/>
    </location>
</feature>
<gene>
    <name evidence="9" type="ORF">STENOSP10_25420</name>
</gene>
<feature type="signal peptide" evidence="6">
    <location>
        <begin position="1"/>
        <end position="21"/>
    </location>
</feature>
<proteinExistence type="inferred from homology"/>
<evidence type="ECO:0000313" key="10">
    <source>
        <dbReference type="Proteomes" id="UP001306668"/>
    </source>
</evidence>
<evidence type="ECO:0008006" key="11">
    <source>
        <dbReference type="Google" id="ProtNLM"/>
    </source>
</evidence>
<dbReference type="PANTHER" id="PTHR30251">
    <property type="entry name" value="PILUS ASSEMBLY CHAPERONE"/>
    <property type="match status" value="1"/>
</dbReference>
<dbReference type="InterPro" id="IPR016147">
    <property type="entry name" value="Pili_assmbl_chaperone_N"/>
</dbReference>
<dbReference type="SUPFAM" id="SSF49354">
    <property type="entry name" value="PapD-like"/>
    <property type="match status" value="1"/>
</dbReference>
<organism evidence="9 10">
    <name type="scientific">Stenotrophomonas sepilia</name>
    <dbReference type="NCBI Taxonomy" id="2860290"/>
    <lineage>
        <taxon>Bacteria</taxon>
        <taxon>Pseudomonadati</taxon>
        <taxon>Pseudomonadota</taxon>
        <taxon>Gammaproteobacteria</taxon>
        <taxon>Lysobacterales</taxon>
        <taxon>Lysobacteraceae</taxon>
        <taxon>Stenotrophomonas</taxon>
        <taxon>Stenotrophomonas maltophilia group</taxon>
    </lineage>
</organism>
<keyword evidence="5" id="KW-0143">Chaperone</keyword>
<evidence type="ECO:0000256" key="1">
    <source>
        <dbReference type="ARBA" id="ARBA00004418"/>
    </source>
</evidence>
<evidence type="ECO:0000256" key="3">
    <source>
        <dbReference type="ARBA" id="ARBA00022729"/>
    </source>
</evidence>